<gene>
    <name evidence="1" type="ORF">S01H4_60811</name>
</gene>
<feature type="non-terminal residue" evidence="1">
    <location>
        <position position="93"/>
    </location>
</feature>
<dbReference type="EMBL" id="BART01035935">
    <property type="protein sequence ID" value="GAH06322.1"/>
    <property type="molecule type" value="Genomic_DNA"/>
</dbReference>
<proteinExistence type="predicted"/>
<comment type="caution">
    <text evidence="1">The sequence shown here is derived from an EMBL/GenBank/DDBJ whole genome shotgun (WGS) entry which is preliminary data.</text>
</comment>
<sequence>MLMLHQEAFHFAKKAEHAYRTATRLNPFDAEAFYGLARETAKLEQLNAYLNSGKGVESYNALPYFQKAISLRPNGILYHYALAQSFSSAKKEE</sequence>
<name>X1CF81_9ZZZZ</name>
<accession>X1CF81</accession>
<dbReference type="InterPro" id="IPR011990">
    <property type="entry name" value="TPR-like_helical_dom_sf"/>
</dbReference>
<organism evidence="1">
    <name type="scientific">marine sediment metagenome</name>
    <dbReference type="NCBI Taxonomy" id="412755"/>
    <lineage>
        <taxon>unclassified sequences</taxon>
        <taxon>metagenomes</taxon>
        <taxon>ecological metagenomes</taxon>
    </lineage>
</organism>
<protein>
    <submittedName>
        <fullName evidence="1">Uncharacterized protein</fullName>
    </submittedName>
</protein>
<dbReference type="SUPFAM" id="SSF48452">
    <property type="entry name" value="TPR-like"/>
    <property type="match status" value="1"/>
</dbReference>
<reference evidence="1" key="1">
    <citation type="journal article" date="2014" name="Front. Microbiol.">
        <title>High frequency of phylogenetically diverse reductive dehalogenase-homologous genes in deep subseafloor sedimentary metagenomes.</title>
        <authorList>
            <person name="Kawai M."/>
            <person name="Futagami T."/>
            <person name="Toyoda A."/>
            <person name="Takaki Y."/>
            <person name="Nishi S."/>
            <person name="Hori S."/>
            <person name="Arai W."/>
            <person name="Tsubouchi T."/>
            <person name="Morono Y."/>
            <person name="Uchiyama I."/>
            <person name="Ito T."/>
            <person name="Fujiyama A."/>
            <person name="Inagaki F."/>
            <person name="Takami H."/>
        </authorList>
    </citation>
    <scope>NUCLEOTIDE SEQUENCE</scope>
    <source>
        <strain evidence="1">Expedition CK06-06</strain>
    </source>
</reference>
<dbReference type="Gene3D" id="1.25.40.10">
    <property type="entry name" value="Tetratricopeptide repeat domain"/>
    <property type="match status" value="1"/>
</dbReference>
<dbReference type="AlphaFoldDB" id="X1CF81"/>
<evidence type="ECO:0000313" key="1">
    <source>
        <dbReference type="EMBL" id="GAH06322.1"/>
    </source>
</evidence>